<dbReference type="EMBL" id="JAJNDB010000001">
    <property type="protein sequence ID" value="MCD2192970.1"/>
    <property type="molecule type" value="Genomic_DNA"/>
</dbReference>
<dbReference type="Proteomes" id="UP001199469">
    <property type="component" value="Unassembled WGS sequence"/>
</dbReference>
<reference evidence="3 4" key="1">
    <citation type="submission" date="2021-11" db="EMBL/GenBank/DDBJ databases">
        <title>Draft genome sequence of Actinomycetospora sp. SF1 isolated from the rhizosphere soil.</title>
        <authorList>
            <person name="Duangmal K."/>
            <person name="Chantavorakit T."/>
        </authorList>
    </citation>
    <scope>NUCLEOTIDE SEQUENCE [LARGE SCALE GENOMIC DNA]</scope>
    <source>
        <strain evidence="3 4">TBRC 5722</strain>
    </source>
</reference>
<name>A0ABS8P400_9PSEU</name>
<gene>
    <name evidence="3" type="ORF">LQ327_06155</name>
</gene>
<evidence type="ECO:0000259" key="2">
    <source>
        <dbReference type="Pfam" id="PF20615"/>
    </source>
</evidence>
<proteinExistence type="predicted"/>
<organism evidence="3 4">
    <name type="scientific">Actinomycetospora endophytica</name>
    <dbReference type="NCBI Taxonomy" id="2291215"/>
    <lineage>
        <taxon>Bacteria</taxon>
        <taxon>Bacillati</taxon>
        <taxon>Actinomycetota</taxon>
        <taxon>Actinomycetes</taxon>
        <taxon>Pseudonocardiales</taxon>
        <taxon>Pseudonocardiaceae</taxon>
        <taxon>Actinomycetospora</taxon>
    </lineage>
</organism>
<feature type="region of interest" description="Disordered" evidence="1">
    <location>
        <begin position="96"/>
        <end position="125"/>
    </location>
</feature>
<dbReference type="RefSeq" id="WP_230730627.1">
    <property type="nucleotide sequence ID" value="NZ_JAJNDB010000001.1"/>
</dbReference>
<dbReference type="Pfam" id="PF20615">
    <property type="entry name" value="DUF6802"/>
    <property type="match status" value="1"/>
</dbReference>
<sequence length="125" mass="12647">MSDFAATPDVTVPDPVAHPEVPGVASGPVMLTGELVPGAPVLGGPTVDSDLDGVADTAVAEISDELVLATDLDHDGRADAVTRIGPDAVLTARAEDPAPAVEHPWDAPPPPAPSVDPHTGEWIRG</sequence>
<comment type="caution">
    <text evidence="3">The sequence shown here is derived from an EMBL/GenBank/DDBJ whole genome shotgun (WGS) entry which is preliminary data.</text>
</comment>
<dbReference type="InterPro" id="IPR046543">
    <property type="entry name" value="DUF6802"/>
</dbReference>
<keyword evidence="4" id="KW-1185">Reference proteome</keyword>
<evidence type="ECO:0000313" key="4">
    <source>
        <dbReference type="Proteomes" id="UP001199469"/>
    </source>
</evidence>
<evidence type="ECO:0000313" key="3">
    <source>
        <dbReference type="EMBL" id="MCD2192970.1"/>
    </source>
</evidence>
<feature type="domain" description="DUF6802" evidence="2">
    <location>
        <begin position="38"/>
        <end position="85"/>
    </location>
</feature>
<evidence type="ECO:0000256" key="1">
    <source>
        <dbReference type="SAM" id="MobiDB-lite"/>
    </source>
</evidence>
<accession>A0ABS8P400</accession>
<protein>
    <recommendedName>
        <fullName evidence="2">DUF6802 domain-containing protein</fullName>
    </recommendedName>
</protein>